<dbReference type="EMBL" id="JANVFO010000026">
    <property type="protein sequence ID" value="KAJ3732063.1"/>
    <property type="molecule type" value="Genomic_DNA"/>
</dbReference>
<protein>
    <submittedName>
        <fullName evidence="3">Uncharacterized protein</fullName>
    </submittedName>
</protein>
<reference evidence="3" key="2">
    <citation type="journal article" date="2023" name="Proc. Natl. Acad. Sci. U.S.A.">
        <title>A global phylogenomic analysis of the shiitake genus Lentinula.</title>
        <authorList>
            <person name="Sierra-Patev S."/>
            <person name="Min B."/>
            <person name="Naranjo-Ortiz M."/>
            <person name="Looney B."/>
            <person name="Konkel Z."/>
            <person name="Slot J.C."/>
            <person name="Sakamoto Y."/>
            <person name="Steenwyk J.L."/>
            <person name="Rokas A."/>
            <person name="Carro J."/>
            <person name="Camarero S."/>
            <person name="Ferreira P."/>
            <person name="Molpeceres G."/>
            <person name="Ruiz-Duenas F.J."/>
            <person name="Serrano A."/>
            <person name="Henrissat B."/>
            <person name="Drula E."/>
            <person name="Hughes K.W."/>
            <person name="Mata J.L."/>
            <person name="Ishikawa N.K."/>
            <person name="Vargas-Isla R."/>
            <person name="Ushijima S."/>
            <person name="Smith C.A."/>
            <person name="Donoghue J."/>
            <person name="Ahrendt S."/>
            <person name="Andreopoulos W."/>
            <person name="He G."/>
            <person name="LaButti K."/>
            <person name="Lipzen A."/>
            <person name="Ng V."/>
            <person name="Riley R."/>
            <person name="Sandor L."/>
            <person name="Barry K."/>
            <person name="Martinez A.T."/>
            <person name="Xiao Y."/>
            <person name="Gibbons J.G."/>
            <person name="Terashima K."/>
            <person name="Grigoriev I.V."/>
            <person name="Hibbett D."/>
        </authorList>
    </citation>
    <scope>NUCLEOTIDE SEQUENCE</scope>
    <source>
        <strain evidence="3">ET3784</strain>
    </source>
</reference>
<accession>A0AA38N111</accession>
<reference evidence="3" key="1">
    <citation type="submission" date="2022-08" db="EMBL/GenBank/DDBJ databases">
        <authorList>
            <consortium name="DOE Joint Genome Institute"/>
            <person name="Min B."/>
            <person name="Sierra-Patev S."/>
            <person name="Naranjo-Ortiz M."/>
            <person name="Looney B."/>
            <person name="Konkel Z."/>
            <person name="Slot J.C."/>
            <person name="Sakamoto Y."/>
            <person name="Steenwyk J.L."/>
            <person name="Rokas A."/>
            <person name="Carro J."/>
            <person name="Camarero S."/>
            <person name="Ferreira P."/>
            <person name="Molpeceres G."/>
            <person name="Ruiz-duenas F.J."/>
            <person name="Serrano A."/>
            <person name="Henrissat B."/>
            <person name="Drula E."/>
            <person name="Hughes K.W."/>
            <person name="Mata J.L."/>
            <person name="Ishikawa N.K."/>
            <person name="Vargas-Isla R."/>
            <person name="Ushijima S."/>
            <person name="Smith C.A."/>
            <person name="Ahrendt S."/>
            <person name="Andreopoulos W."/>
            <person name="He G."/>
            <person name="LaButti K."/>
            <person name="Lipzen A."/>
            <person name="Ng V."/>
            <person name="Riley R."/>
            <person name="Sandor L."/>
            <person name="Barry K."/>
            <person name="Martinez A.T."/>
            <person name="Xiao Y."/>
            <person name="Gibbons J.G."/>
            <person name="Terashima K."/>
            <person name="Hibbett D.S."/>
            <person name="Grigoriev I.V."/>
        </authorList>
    </citation>
    <scope>NUCLEOTIDE SEQUENCE</scope>
    <source>
        <strain evidence="3">ET3784</strain>
    </source>
</reference>
<name>A0AA38N111_9AGAR</name>
<evidence type="ECO:0000256" key="2">
    <source>
        <dbReference type="SAM" id="SignalP"/>
    </source>
</evidence>
<dbReference type="AlphaFoldDB" id="A0AA38N111"/>
<evidence type="ECO:0000313" key="3">
    <source>
        <dbReference type="EMBL" id="KAJ3732063.1"/>
    </source>
</evidence>
<proteinExistence type="predicted"/>
<feature type="chain" id="PRO_5041239833" evidence="2">
    <location>
        <begin position="25"/>
        <end position="108"/>
    </location>
</feature>
<gene>
    <name evidence="3" type="ORF">DFJ43DRAFT_1075381</name>
</gene>
<feature type="region of interest" description="Disordered" evidence="1">
    <location>
        <begin position="46"/>
        <end position="70"/>
    </location>
</feature>
<dbReference type="Proteomes" id="UP001176059">
    <property type="component" value="Unassembled WGS sequence"/>
</dbReference>
<keyword evidence="4" id="KW-1185">Reference proteome</keyword>
<sequence length="108" mass="12484">MFIITLSSLAWMNLPLAPIGSVLQRSVRQFYHRKASIKQKLVQPVERKTVSASKQNEPLKNDSVRNKSTRHLVQPLKSLQTTFLDMETHSTMIVMRELEPISAIQKRR</sequence>
<feature type="signal peptide" evidence="2">
    <location>
        <begin position="1"/>
        <end position="24"/>
    </location>
</feature>
<comment type="caution">
    <text evidence="3">The sequence shown here is derived from an EMBL/GenBank/DDBJ whole genome shotgun (WGS) entry which is preliminary data.</text>
</comment>
<evidence type="ECO:0000256" key="1">
    <source>
        <dbReference type="SAM" id="MobiDB-lite"/>
    </source>
</evidence>
<keyword evidence="2" id="KW-0732">Signal</keyword>
<organism evidence="3 4">
    <name type="scientific">Lentinula guzmanii</name>
    <dbReference type="NCBI Taxonomy" id="2804957"/>
    <lineage>
        <taxon>Eukaryota</taxon>
        <taxon>Fungi</taxon>
        <taxon>Dikarya</taxon>
        <taxon>Basidiomycota</taxon>
        <taxon>Agaricomycotina</taxon>
        <taxon>Agaricomycetes</taxon>
        <taxon>Agaricomycetidae</taxon>
        <taxon>Agaricales</taxon>
        <taxon>Marasmiineae</taxon>
        <taxon>Omphalotaceae</taxon>
        <taxon>Lentinula</taxon>
    </lineage>
</organism>
<evidence type="ECO:0000313" key="4">
    <source>
        <dbReference type="Proteomes" id="UP001176059"/>
    </source>
</evidence>